<evidence type="ECO:0000313" key="2">
    <source>
        <dbReference type="EMBL" id="MFB9573796.1"/>
    </source>
</evidence>
<gene>
    <name evidence="2" type="ORF">ACFFTL_16125</name>
</gene>
<dbReference type="EMBL" id="JBHMCG010000074">
    <property type="protein sequence ID" value="MFB9573796.1"/>
    <property type="molecule type" value="Genomic_DNA"/>
</dbReference>
<evidence type="ECO:0000256" key="1">
    <source>
        <dbReference type="SAM" id="MobiDB-lite"/>
    </source>
</evidence>
<keyword evidence="3" id="KW-1185">Reference proteome</keyword>
<accession>A0ABV5R9M1</accession>
<proteinExistence type="predicted"/>
<protein>
    <submittedName>
        <fullName evidence="2">Uncharacterized protein</fullName>
    </submittedName>
</protein>
<dbReference type="Proteomes" id="UP001589710">
    <property type="component" value="Unassembled WGS sequence"/>
</dbReference>
<name>A0ABV5R9M1_9ACTN</name>
<sequence>MKDSETRVLTPVPPSAAETVPARQPVETGLAGVVTLQQQREAQPSAQDEEGFFVDAISEYQWARQG</sequence>
<comment type="caution">
    <text evidence="2">The sequence shown here is derived from an EMBL/GenBank/DDBJ whole genome shotgun (WGS) entry which is preliminary data.</text>
</comment>
<reference evidence="2 3" key="1">
    <citation type="submission" date="2024-09" db="EMBL/GenBank/DDBJ databases">
        <authorList>
            <person name="Sun Q."/>
            <person name="Mori K."/>
        </authorList>
    </citation>
    <scope>NUCLEOTIDE SEQUENCE [LARGE SCALE GENOMIC DNA]</scope>
    <source>
        <strain evidence="2 3">JCM 3331</strain>
    </source>
</reference>
<organism evidence="2 3">
    <name type="scientific">Streptomyces yanii</name>
    <dbReference type="NCBI Taxonomy" id="78510"/>
    <lineage>
        <taxon>Bacteria</taxon>
        <taxon>Bacillati</taxon>
        <taxon>Actinomycetota</taxon>
        <taxon>Actinomycetes</taxon>
        <taxon>Kitasatosporales</taxon>
        <taxon>Streptomycetaceae</taxon>
        <taxon>Streptomyces</taxon>
    </lineage>
</organism>
<feature type="region of interest" description="Disordered" evidence="1">
    <location>
        <begin position="1"/>
        <end position="21"/>
    </location>
</feature>
<evidence type="ECO:0000313" key="3">
    <source>
        <dbReference type="Proteomes" id="UP001589710"/>
    </source>
</evidence>
<dbReference type="RefSeq" id="WP_345517037.1">
    <property type="nucleotide sequence ID" value="NZ_BAAAXD010000042.1"/>
</dbReference>